<dbReference type="Proteomes" id="UP000005867">
    <property type="component" value="Chromosome"/>
</dbReference>
<dbReference type="STRING" id="1104324.P186_0920"/>
<protein>
    <submittedName>
        <fullName evidence="2">Uncharacterized protein</fullName>
    </submittedName>
</protein>
<feature type="compositionally biased region" description="Polar residues" evidence="1">
    <location>
        <begin position="32"/>
        <end position="79"/>
    </location>
</feature>
<dbReference type="HOGENOM" id="CLU_057820_0_0_2"/>
<evidence type="ECO:0000256" key="1">
    <source>
        <dbReference type="SAM" id="MobiDB-lite"/>
    </source>
</evidence>
<gene>
    <name evidence="2" type="ORF">P186_0920</name>
</gene>
<accession>G7VB51</accession>
<dbReference type="EMBL" id="CP003098">
    <property type="protein sequence ID" value="AET32361.1"/>
    <property type="molecule type" value="Genomic_DNA"/>
</dbReference>
<proteinExistence type="predicted"/>
<reference evidence="2 3" key="1">
    <citation type="journal article" date="2012" name="J. Bacteriol.">
        <title>Complete genome sequence of strain 1860, a crenarchaeon of the genus pyrobaculum able to grow with various electron acceptors.</title>
        <authorList>
            <person name="Mardanov A.V."/>
            <person name="Gumerov V.M."/>
            <person name="Slobodkina G.B."/>
            <person name="Beletsky A.V."/>
            <person name="Bonch-Osmolovskaya E.A."/>
            <person name="Ravin N.V."/>
            <person name="Skryabin K.G."/>
        </authorList>
    </citation>
    <scope>NUCLEOTIDE SEQUENCE [LARGE SCALE GENOMIC DNA]</scope>
    <source>
        <strain evidence="2 3">1860</strain>
    </source>
</reference>
<sequence>MAMKNVIIFSSVVLVIAILAVVAIIQTGLTTAPDRQSAPQHNTAATTSAPQQNTHTNSATYQNTPPAVTETASRATETGQKLAPPQSATSQRGGENSTRAGNRTDWGSYTLFVESIAYDGLERVYIGVRAVEMDYFKKPKRNDTVVKIYGVLDDEARREFLSYVNSSAGVVERVRRDPEFLAPGDVDELVDVLRAKIPIRGVYYAWRIEYATLVAGRNETTAWGPVADLLVLDDADFVKLGREHLGIEVDPCSNTILLPSDYGSFFKNRQVVEAFVPLGWYGVSKNTARAFLHANMQLRVEVLKIGMSGDAVGFIGRCFAESFTDLPPDRSYVVIEAPEKTASYINRKLYELRYTKALERLAADKNATRYIKYYEDSLERIRKEIKTMEVELGIS</sequence>
<dbReference type="BioCyc" id="PSP1104324:GJSN-900-MONOMER"/>
<organism evidence="2 3">
    <name type="scientific">Pyrobaculum ferrireducens</name>
    <dbReference type="NCBI Taxonomy" id="1104324"/>
    <lineage>
        <taxon>Archaea</taxon>
        <taxon>Thermoproteota</taxon>
        <taxon>Thermoprotei</taxon>
        <taxon>Thermoproteales</taxon>
        <taxon>Thermoproteaceae</taxon>
        <taxon>Pyrobaculum</taxon>
    </lineage>
</organism>
<dbReference type="KEGG" id="pyr:P186_0920"/>
<feature type="region of interest" description="Disordered" evidence="1">
    <location>
        <begin position="32"/>
        <end position="101"/>
    </location>
</feature>
<feature type="compositionally biased region" description="Polar residues" evidence="1">
    <location>
        <begin position="86"/>
        <end position="101"/>
    </location>
</feature>
<evidence type="ECO:0000313" key="2">
    <source>
        <dbReference type="EMBL" id="AET32361.1"/>
    </source>
</evidence>
<keyword evidence="3" id="KW-1185">Reference proteome</keyword>
<dbReference type="eggNOG" id="arCOG09791">
    <property type="taxonomic scope" value="Archaea"/>
</dbReference>
<evidence type="ECO:0000313" key="3">
    <source>
        <dbReference type="Proteomes" id="UP000005867"/>
    </source>
</evidence>
<dbReference type="AlphaFoldDB" id="G7VB51"/>
<name>G7VB51_9CREN</name>